<keyword evidence="1" id="KW-0175">Coiled coil</keyword>
<proteinExistence type="predicted"/>
<organism evidence="2 3">
    <name type="scientific">Cetraspora pellucida</name>
    <dbReference type="NCBI Taxonomy" id="1433469"/>
    <lineage>
        <taxon>Eukaryota</taxon>
        <taxon>Fungi</taxon>
        <taxon>Fungi incertae sedis</taxon>
        <taxon>Mucoromycota</taxon>
        <taxon>Glomeromycotina</taxon>
        <taxon>Glomeromycetes</taxon>
        <taxon>Diversisporales</taxon>
        <taxon>Gigasporaceae</taxon>
        <taxon>Cetraspora</taxon>
    </lineage>
</organism>
<evidence type="ECO:0000313" key="3">
    <source>
        <dbReference type="Proteomes" id="UP000789759"/>
    </source>
</evidence>
<feature type="coiled-coil region" evidence="1">
    <location>
        <begin position="27"/>
        <end position="75"/>
    </location>
</feature>
<accession>A0A9N9JMQ2</accession>
<evidence type="ECO:0000256" key="1">
    <source>
        <dbReference type="SAM" id="Coils"/>
    </source>
</evidence>
<comment type="caution">
    <text evidence="2">The sequence shown here is derived from an EMBL/GenBank/DDBJ whole genome shotgun (WGS) entry which is preliminary data.</text>
</comment>
<feature type="non-terminal residue" evidence="2">
    <location>
        <position position="223"/>
    </location>
</feature>
<reference evidence="2" key="1">
    <citation type="submission" date="2021-06" db="EMBL/GenBank/DDBJ databases">
        <authorList>
            <person name="Kallberg Y."/>
            <person name="Tangrot J."/>
            <person name="Rosling A."/>
        </authorList>
    </citation>
    <scope>NUCLEOTIDE SEQUENCE</scope>
    <source>
        <strain evidence="2">FL966</strain>
    </source>
</reference>
<evidence type="ECO:0000313" key="2">
    <source>
        <dbReference type="EMBL" id="CAG8789280.1"/>
    </source>
</evidence>
<protein>
    <submittedName>
        <fullName evidence="2">22582_t:CDS:1</fullName>
    </submittedName>
</protein>
<sequence length="223" mass="25484">MTPICTLYSEFTDAKNFQGCGYKLDKLEKKNVKILHLQKKLNQYINDKNQNDLIKKQFKKEIKGLKSKNTNLTEEELSLTQKYSSKKDSEIMSLKAKLVNIKVKLNSKISELKHLKSEDISVSVVGGDSEKNISNETSKNFSKYFVCRKIMNEVKKISTDILTHTNDKIVPILESSKIDTEVTFKIKNITPIRSHNITIERSEELLIIALGASIVNKYQTTPI</sequence>
<feature type="non-terminal residue" evidence="2">
    <location>
        <position position="1"/>
    </location>
</feature>
<dbReference type="Proteomes" id="UP000789759">
    <property type="component" value="Unassembled WGS sequence"/>
</dbReference>
<gene>
    <name evidence="2" type="ORF">CPELLU_LOCUS16892</name>
</gene>
<name>A0A9N9JMQ2_9GLOM</name>
<keyword evidence="3" id="KW-1185">Reference proteome</keyword>
<dbReference type="EMBL" id="CAJVQA010026502">
    <property type="protein sequence ID" value="CAG8789280.1"/>
    <property type="molecule type" value="Genomic_DNA"/>
</dbReference>
<dbReference type="AlphaFoldDB" id="A0A9N9JMQ2"/>